<feature type="transmembrane region" description="Helical" evidence="6">
    <location>
        <begin position="414"/>
        <end position="434"/>
    </location>
</feature>
<keyword evidence="2 6" id="KW-0812">Transmembrane</keyword>
<dbReference type="Proteomes" id="UP000315750">
    <property type="component" value="Chromosome"/>
</dbReference>
<evidence type="ECO:0000256" key="3">
    <source>
        <dbReference type="ARBA" id="ARBA00022989"/>
    </source>
</evidence>
<feature type="transmembrane region" description="Helical" evidence="6">
    <location>
        <begin position="142"/>
        <end position="162"/>
    </location>
</feature>
<evidence type="ECO:0000259" key="7">
    <source>
        <dbReference type="Pfam" id="PF04932"/>
    </source>
</evidence>
<feature type="compositionally biased region" description="Polar residues" evidence="5">
    <location>
        <begin position="887"/>
        <end position="900"/>
    </location>
</feature>
<gene>
    <name evidence="8" type="ORF">Pan181_15430</name>
</gene>
<sequence>MFGITKSRKLSPFALIGNWQWEQVFDQTVHHMLWGMIVLAPLFWGGRGEIARLVYAILSAALVTIWLVRQWLSGRSEWNWSPVFWLPLLAVAWMVLQLIPMPSAVIEWFAPRTTELLPLWQDQAWLEQYGLTGWSTLSLDPVSGQVSMAMMLSCSLTMVVVFSRMRNETFANQIVLWIAQSGTFMAVFGLLQHLTAGGLFFWVYKYPFRVSDDYVCGSFINHNHFASFLVMSAGAIVYQLMMAVPASMKSLPVHGRHQSFTFDKATLTVVGWAASLAVTVLALIMSASRGAMLAAVAATLVLLAVYLKKRLIGVVPLVTTIIVAAVVVIGMSLQVDERFTDRLGDLTSGSIDAVDHDGARRAIWNANLQAISHGWLVGAGAGSHAMVYPAYLDRTHTKVFTHAENGYLQVATELGLPGIALLIAMGVTTVRWAIAAWKNCTTREQSALLGAVLAGIAASAVHSLTDFVWYIPATFTLLILLMAVLRYLAKGQDDHRKADTSTSRPSPDLALVAMCSIIVMGVILIRPALASSAMGAYLAASEADSWRQPLTLRDAAETGDLGKLEADESILVRKIEALRKVVSLDPSDSGAHMRLSRAYLQWFDLRAPVRENRMSLGHIQLAVADGGFTSPEQIESWLERAIGPDVAFLEAAEKHALRSLQLCPLQEMSYVCLASVAFLHDRPVEPLLAQADKLAPQDGNLLFEIGKRHMAVNNLEQAIEYWVRSCEHPGQHRFMVVASMAGNIPVNHYLTTFAPDWQTLRLVWKRYRDTADPESLAELLEYAEQRADEYDPASANVQEPYIWIWLAAMYKDVGNESHQIACLERAMDLNPTLVPVRKSYAVALLEAGKFNECESHFRWCLARDSTDRSLRQYLHKATSGKRRQEVVPSTATRVRSNRYQ</sequence>
<dbReference type="AlphaFoldDB" id="A0A518AKZ3"/>
<feature type="region of interest" description="Disordered" evidence="5">
    <location>
        <begin position="881"/>
        <end position="900"/>
    </location>
</feature>
<keyword evidence="3 6" id="KW-1133">Transmembrane helix</keyword>
<keyword evidence="4 6" id="KW-0472">Membrane</keyword>
<feature type="transmembrane region" description="Helical" evidence="6">
    <location>
        <begin position="50"/>
        <end position="68"/>
    </location>
</feature>
<comment type="subcellular location">
    <subcellularLocation>
        <location evidence="1">Membrane</location>
        <topology evidence="1">Multi-pass membrane protein</topology>
    </subcellularLocation>
</comment>
<feature type="transmembrane region" description="Helical" evidence="6">
    <location>
        <begin position="265"/>
        <end position="284"/>
    </location>
</feature>
<evidence type="ECO:0000256" key="6">
    <source>
        <dbReference type="SAM" id="Phobius"/>
    </source>
</evidence>
<reference evidence="8 9" key="1">
    <citation type="submission" date="2019-02" db="EMBL/GenBank/DDBJ databases">
        <title>Deep-cultivation of Planctomycetes and their phenomic and genomic characterization uncovers novel biology.</title>
        <authorList>
            <person name="Wiegand S."/>
            <person name="Jogler M."/>
            <person name="Boedeker C."/>
            <person name="Pinto D."/>
            <person name="Vollmers J."/>
            <person name="Rivas-Marin E."/>
            <person name="Kohn T."/>
            <person name="Peeters S.H."/>
            <person name="Heuer A."/>
            <person name="Rast P."/>
            <person name="Oberbeckmann S."/>
            <person name="Bunk B."/>
            <person name="Jeske O."/>
            <person name="Meyerdierks A."/>
            <person name="Storesund J.E."/>
            <person name="Kallscheuer N."/>
            <person name="Luecker S."/>
            <person name="Lage O.M."/>
            <person name="Pohl T."/>
            <person name="Merkel B.J."/>
            <person name="Hornburger P."/>
            <person name="Mueller R.-W."/>
            <person name="Bruemmer F."/>
            <person name="Labrenz M."/>
            <person name="Spormann A.M."/>
            <person name="Op den Camp H."/>
            <person name="Overmann J."/>
            <person name="Amann R."/>
            <person name="Jetten M.S.M."/>
            <person name="Mascher T."/>
            <person name="Medema M.H."/>
            <person name="Devos D.P."/>
            <person name="Kaster A.-K."/>
            <person name="Ovreas L."/>
            <person name="Rohde M."/>
            <person name="Galperin M.Y."/>
            <person name="Jogler C."/>
        </authorList>
    </citation>
    <scope>NUCLEOTIDE SEQUENCE [LARGE SCALE GENOMIC DNA]</scope>
    <source>
        <strain evidence="8 9">Pan181</strain>
    </source>
</reference>
<evidence type="ECO:0000256" key="1">
    <source>
        <dbReference type="ARBA" id="ARBA00004141"/>
    </source>
</evidence>
<dbReference type="GO" id="GO:0016874">
    <property type="term" value="F:ligase activity"/>
    <property type="evidence" value="ECO:0007669"/>
    <property type="project" value="UniProtKB-KW"/>
</dbReference>
<name>A0A518AKZ3_9BACT</name>
<dbReference type="KEGG" id="amuc:Pan181_15430"/>
<feature type="transmembrane region" description="Helical" evidence="6">
    <location>
        <begin position="174"/>
        <end position="204"/>
    </location>
</feature>
<proteinExistence type="predicted"/>
<organism evidence="8 9">
    <name type="scientific">Aeoliella mucimassa</name>
    <dbReference type="NCBI Taxonomy" id="2527972"/>
    <lineage>
        <taxon>Bacteria</taxon>
        <taxon>Pseudomonadati</taxon>
        <taxon>Planctomycetota</taxon>
        <taxon>Planctomycetia</taxon>
        <taxon>Pirellulales</taxon>
        <taxon>Lacipirellulaceae</taxon>
        <taxon>Aeoliella</taxon>
    </lineage>
</organism>
<feature type="transmembrane region" description="Helical" evidence="6">
    <location>
        <begin position="28"/>
        <end position="44"/>
    </location>
</feature>
<feature type="transmembrane region" description="Helical" evidence="6">
    <location>
        <begin position="224"/>
        <end position="244"/>
    </location>
</feature>
<dbReference type="PANTHER" id="PTHR37422:SF23">
    <property type="entry name" value="TEICHURONIC ACID BIOSYNTHESIS PROTEIN TUAE"/>
    <property type="match status" value="1"/>
</dbReference>
<dbReference type="InterPro" id="IPR011990">
    <property type="entry name" value="TPR-like_helical_dom_sf"/>
</dbReference>
<evidence type="ECO:0000256" key="5">
    <source>
        <dbReference type="SAM" id="MobiDB-lite"/>
    </source>
</evidence>
<evidence type="ECO:0000313" key="9">
    <source>
        <dbReference type="Proteomes" id="UP000315750"/>
    </source>
</evidence>
<dbReference type="RefSeq" id="WP_145246224.1">
    <property type="nucleotide sequence ID" value="NZ_CP036278.1"/>
</dbReference>
<dbReference type="InterPro" id="IPR051533">
    <property type="entry name" value="WaaL-like"/>
</dbReference>
<dbReference type="Pfam" id="PF04932">
    <property type="entry name" value="Wzy_C"/>
    <property type="match status" value="1"/>
</dbReference>
<keyword evidence="8" id="KW-0436">Ligase</keyword>
<accession>A0A518AKZ3</accession>
<dbReference type="Gene3D" id="1.25.40.10">
    <property type="entry name" value="Tetratricopeptide repeat domain"/>
    <property type="match status" value="2"/>
</dbReference>
<dbReference type="PANTHER" id="PTHR37422">
    <property type="entry name" value="TEICHURONIC ACID BIOSYNTHESIS PROTEIN TUAE"/>
    <property type="match status" value="1"/>
</dbReference>
<feature type="transmembrane region" description="Helical" evidence="6">
    <location>
        <begin position="470"/>
        <end position="489"/>
    </location>
</feature>
<evidence type="ECO:0000256" key="4">
    <source>
        <dbReference type="ARBA" id="ARBA00023136"/>
    </source>
</evidence>
<evidence type="ECO:0000313" key="8">
    <source>
        <dbReference type="EMBL" id="QDU55354.1"/>
    </source>
</evidence>
<feature type="transmembrane region" description="Helical" evidence="6">
    <location>
        <begin position="509"/>
        <end position="529"/>
    </location>
</feature>
<dbReference type="OrthoDB" id="238751at2"/>
<feature type="domain" description="O-antigen ligase-related" evidence="7">
    <location>
        <begin position="275"/>
        <end position="423"/>
    </location>
</feature>
<protein>
    <submittedName>
        <fullName evidence="8">O-Antigen ligase</fullName>
    </submittedName>
</protein>
<feature type="transmembrane region" description="Helical" evidence="6">
    <location>
        <begin position="314"/>
        <end position="333"/>
    </location>
</feature>
<dbReference type="InterPro" id="IPR007016">
    <property type="entry name" value="O-antigen_ligase-rel_domated"/>
</dbReference>
<keyword evidence="9" id="KW-1185">Reference proteome</keyword>
<dbReference type="SUPFAM" id="SSF48452">
    <property type="entry name" value="TPR-like"/>
    <property type="match status" value="2"/>
</dbReference>
<evidence type="ECO:0000256" key="2">
    <source>
        <dbReference type="ARBA" id="ARBA00022692"/>
    </source>
</evidence>
<dbReference type="GO" id="GO:0016020">
    <property type="term" value="C:membrane"/>
    <property type="evidence" value="ECO:0007669"/>
    <property type="project" value="UniProtKB-SubCell"/>
</dbReference>
<feature type="transmembrane region" description="Helical" evidence="6">
    <location>
        <begin position="80"/>
        <end position="99"/>
    </location>
</feature>
<dbReference type="EMBL" id="CP036278">
    <property type="protein sequence ID" value="QDU55354.1"/>
    <property type="molecule type" value="Genomic_DNA"/>
</dbReference>
<feature type="transmembrane region" description="Helical" evidence="6">
    <location>
        <begin position="446"/>
        <end position="464"/>
    </location>
</feature>